<dbReference type="EMBL" id="CAXDID020000056">
    <property type="protein sequence ID" value="CAL6007661.1"/>
    <property type="molecule type" value="Genomic_DNA"/>
</dbReference>
<sequence>MNKISVDQLSFCIQVDAGKGLFISFYNNRMRFFDRDLNMISETAVVFPFFEDSMKPRYSSLQEKPVLYQCVVINSSYFMLVYDQLYKFQDGVLSHELDLSQKLDLDISPWSVGRLYEQNNYLHLIGTRFLYKFSPEDYSFSQHPLDCDLCFQNRNIYLKWSISSHFTFNSLQEEKRIETEFDDLKFCSNFQVLVQSKNDALLFDLINCSHKKVSGNEITCLLGLELGTNGVQLNGTVIQQNNQNKTELWKMQKIIEFQETVVNKQLMKMEETLGRKIQNIENLITNALVQLLQGRGIE</sequence>
<accession>A0AA86NUN4</accession>
<dbReference type="AlphaFoldDB" id="A0AA86NUN4"/>
<reference evidence="2 3" key="2">
    <citation type="submission" date="2024-07" db="EMBL/GenBank/DDBJ databases">
        <authorList>
            <person name="Akdeniz Z."/>
        </authorList>
    </citation>
    <scope>NUCLEOTIDE SEQUENCE [LARGE SCALE GENOMIC DNA]</scope>
</reference>
<dbReference type="Proteomes" id="UP001642409">
    <property type="component" value="Unassembled WGS sequence"/>
</dbReference>
<evidence type="ECO:0000313" key="2">
    <source>
        <dbReference type="EMBL" id="CAL6007661.1"/>
    </source>
</evidence>
<protein>
    <submittedName>
        <fullName evidence="2">Hypothetical_protein</fullName>
    </submittedName>
</protein>
<proteinExistence type="predicted"/>
<name>A0AA86NUN4_9EUKA</name>
<organism evidence="1">
    <name type="scientific">Hexamita inflata</name>
    <dbReference type="NCBI Taxonomy" id="28002"/>
    <lineage>
        <taxon>Eukaryota</taxon>
        <taxon>Metamonada</taxon>
        <taxon>Diplomonadida</taxon>
        <taxon>Hexamitidae</taxon>
        <taxon>Hexamitinae</taxon>
        <taxon>Hexamita</taxon>
    </lineage>
</organism>
<evidence type="ECO:0000313" key="1">
    <source>
        <dbReference type="EMBL" id="CAI9925320.1"/>
    </source>
</evidence>
<comment type="caution">
    <text evidence="1">The sequence shown here is derived from an EMBL/GenBank/DDBJ whole genome shotgun (WGS) entry which is preliminary data.</text>
</comment>
<keyword evidence="3" id="KW-1185">Reference proteome</keyword>
<gene>
    <name evidence="1" type="ORF">HINF_LOCUS12965</name>
    <name evidence="2" type="ORF">HINF_LOCUS20743</name>
</gene>
<evidence type="ECO:0000313" key="3">
    <source>
        <dbReference type="Proteomes" id="UP001642409"/>
    </source>
</evidence>
<dbReference type="EMBL" id="CATOUU010000341">
    <property type="protein sequence ID" value="CAI9925320.1"/>
    <property type="molecule type" value="Genomic_DNA"/>
</dbReference>
<reference evidence="1" key="1">
    <citation type="submission" date="2023-06" db="EMBL/GenBank/DDBJ databases">
        <authorList>
            <person name="Kurt Z."/>
        </authorList>
    </citation>
    <scope>NUCLEOTIDE SEQUENCE</scope>
</reference>